<dbReference type="OrthoDB" id="5965864at2759"/>
<evidence type="ECO:0000313" key="10">
    <source>
        <dbReference type="Proteomes" id="UP000332933"/>
    </source>
</evidence>
<dbReference type="InterPro" id="IPR036259">
    <property type="entry name" value="MFS_trans_sf"/>
</dbReference>
<evidence type="ECO:0000256" key="4">
    <source>
        <dbReference type="ARBA" id="ARBA00022692"/>
    </source>
</evidence>
<feature type="transmembrane region" description="Helical" evidence="7">
    <location>
        <begin position="9"/>
        <end position="27"/>
    </location>
</feature>
<evidence type="ECO:0000256" key="6">
    <source>
        <dbReference type="ARBA" id="ARBA00023136"/>
    </source>
</evidence>
<accession>A0A485LEA5</accession>
<protein>
    <submittedName>
        <fullName evidence="9">Aste57867_19462 protein</fullName>
    </submittedName>
</protein>
<comment type="subcellular location">
    <subcellularLocation>
        <location evidence="1">Endomembrane system</location>
        <topology evidence="1">Multi-pass membrane protein</topology>
    </subcellularLocation>
</comment>
<evidence type="ECO:0000313" key="8">
    <source>
        <dbReference type="EMBL" id="KAF0689047.1"/>
    </source>
</evidence>
<gene>
    <name evidence="9" type="primary">Aste57867_19462</name>
    <name evidence="8" type="ORF">As57867_019398</name>
    <name evidence="9" type="ORF">ASTE57867_19462</name>
</gene>
<evidence type="ECO:0000256" key="5">
    <source>
        <dbReference type="ARBA" id="ARBA00022989"/>
    </source>
</evidence>
<dbReference type="EMBL" id="VJMH01006522">
    <property type="protein sequence ID" value="KAF0689047.1"/>
    <property type="molecule type" value="Genomic_DNA"/>
</dbReference>
<organism evidence="9 10">
    <name type="scientific">Aphanomyces stellatus</name>
    <dbReference type="NCBI Taxonomy" id="120398"/>
    <lineage>
        <taxon>Eukaryota</taxon>
        <taxon>Sar</taxon>
        <taxon>Stramenopiles</taxon>
        <taxon>Oomycota</taxon>
        <taxon>Saprolegniomycetes</taxon>
        <taxon>Saprolegniales</taxon>
        <taxon>Verrucalvaceae</taxon>
        <taxon>Aphanomyces</taxon>
    </lineage>
</organism>
<keyword evidence="10" id="KW-1185">Reference proteome</keyword>
<sequence>MSPETQHHAAFWLLGLINSMPFVIMMAGAKDIDSGGVGVVYLCQILPGLLVQATGPYWFHLVSYRTRLYLSALCMTLSFVSVVWGYQTSLALQLFGVVLSGFQSALGESSLLAYASLFDVRLCLSYWSSGSGCAGVMGYVWFAGLTALFDVQIALLLALVFPVLFVIIFETMFSAKSVESLPLIHDAPTDVLCLRDGLQLTLTLWPYMLPLAAVYAAQYAAQTGPWSAIGFPLESAVARVAFYRDAGTAWGFGVFVGRSTGALHQIHRLGLMLMSVSQLGLLVFFWLVAAYQVLYSMWLLLPCFLMGCLGGAVYAHAFTLLAEEVAPVHREFALAAASVAMSIGQIAADIVGLSMQGCLYSMHRLPGATFHMAC</sequence>
<feature type="transmembrane region" description="Helical" evidence="7">
    <location>
        <begin position="153"/>
        <end position="173"/>
    </location>
</feature>
<feature type="transmembrane region" description="Helical" evidence="7">
    <location>
        <begin position="126"/>
        <end position="147"/>
    </location>
</feature>
<dbReference type="InterPro" id="IPR003492">
    <property type="entry name" value="Battenin_disease_Cln3"/>
</dbReference>
<reference evidence="8" key="2">
    <citation type="submission" date="2019-06" db="EMBL/GenBank/DDBJ databases">
        <title>Genomics analysis of Aphanomyces spp. identifies a new class of oomycete effector associated with host adaptation.</title>
        <authorList>
            <person name="Gaulin E."/>
        </authorList>
    </citation>
    <scope>NUCLEOTIDE SEQUENCE</scope>
    <source>
        <strain evidence="8">CBS 578.67</strain>
    </source>
</reference>
<dbReference type="PANTHER" id="PTHR10981">
    <property type="entry name" value="BATTENIN"/>
    <property type="match status" value="1"/>
</dbReference>
<proteinExistence type="inferred from homology"/>
<dbReference type="EMBL" id="CAADRA010006543">
    <property type="protein sequence ID" value="VFT96174.1"/>
    <property type="molecule type" value="Genomic_DNA"/>
</dbReference>
<evidence type="ECO:0000313" key="9">
    <source>
        <dbReference type="EMBL" id="VFT96174.1"/>
    </source>
</evidence>
<dbReference type="AlphaFoldDB" id="A0A485LEA5"/>
<dbReference type="Pfam" id="PF02487">
    <property type="entry name" value="CLN3"/>
    <property type="match status" value="2"/>
</dbReference>
<keyword evidence="5 7" id="KW-1133">Transmembrane helix</keyword>
<name>A0A485LEA5_9STRA</name>
<evidence type="ECO:0000256" key="7">
    <source>
        <dbReference type="RuleBase" id="RU361113"/>
    </source>
</evidence>
<feature type="transmembrane region" description="Helical" evidence="7">
    <location>
        <begin position="332"/>
        <end position="355"/>
    </location>
</feature>
<dbReference type="PRINTS" id="PR01315">
    <property type="entry name" value="BATTENIN"/>
</dbReference>
<evidence type="ECO:0000256" key="1">
    <source>
        <dbReference type="ARBA" id="ARBA00004127"/>
    </source>
</evidence>
<evidence type="ECO:0000256" key="2">
    <source>
        <dbReference type="ARBA" id="ARBA00007467"/>
    </source>
</evidence>
<dbReference type="GO" id="GO:0005773">
    <property type="term" value="C:vacuole"/>
    <property type="evidence" value="ECO:0007669"/>
    <property type="project" value="TreeGrafter"/>
</dbReference>
<keyword evidence="4 7" id="KW-0812">Transmembrane</keyword>
<evidence type="ECO:0000256" key="3">
    <source>
        <dbReference type="ARBA" id="ARBA00022448"/>
    </source>
</evidence>
<feature type="transmembrane region" description="Helical" evidence="7">
    <location>
        <begin position="39"/>
        <end position="59"/>
    </location>
</feature>
<dbReference type="Proteomes" id="UP000332933">
    <property type="component" value="Unassembled WGS sequence"/>
</dbReference>
<dbReference type="PANTHER" id="PTHR10981:SF0">
    <property type="entry name" value="BATTENIN"/>
    <property type="match status" value="1"/>
</dbReference>
<comment type="similarity">
    <text evidence="2 7">Belongs to the battenin family.</text>
</comment>
<keyword evidence="6 7" id="KW-0472">Membrane</keyword>
<feature type="transmembrane region" description="Helical" evidence="7">
    <location>
        <begin position="68"/>
        <end position="86"/>
    </location>
</feature>
<dbReference type="SUPFAM" id="SSF103473">
    <property type="entry name" value="MFS general substrate transporter"/>
    <property type="match status" value="1"/>
</dbReference>
<keyword evidence="3" id="KW-0813">Transport</keyword>
<feature type="transmembrane region" description="Helical" evidence="7">
    <location>
        <begin position="297"/>
        <end position="320"/>
    </location>
</feature>
<dbReference type="GO" id="GO:0016020">
    <property type="term" value="C:membrane"/>
    <property type="evidence" value="ECO:0007669"/>
    <property type="project" value="UniProtKB-UniRule"/>
</dbReference>
<dbReference type="GO" id="GO:0012505">
    <property type="term" value="C:endomembrane system"/>
    <property type="evidence" value="ECO:0007669"/>
    <property type="project" value="UniProtKB-SubCell"/>
</dbReference>
<feature type="transmembrane region" description="Helical" evidence="7">
    <location>
        <begin position="269"/>
        <end position="291"/>
    </location>
</feature>
<dbReference type="GO" id="GO:0051453">
    <property type="term" value="P:regulation of intracellular pH"/>
    <property type="evidence" value="ECO:0007669"/>
    <property type="project" value="TreeGrafter"/>
</dbReference>
<reference evidence="9 10" key="1">
    <citation type="submission" date="2019-03" db="EMBL/GenBank/DDBJ databases">
        <authorList>
            <person name="Gaulin E."/>
            <person name="Dumas B."/>
        </authorList>
    </citation>
    <scope>NUCLEOTIDE SEQUENCE [LARGE SCALE GENOMIC DNA]</scope>
    <source>
        <strain evidence="9">CBS 568.67</strain>
    </source>
</reference>